<feature type="region of interest" description="Disordered" evidence="1">
    <location>
        <begin position="37"/>
        <end position="67"/>
    </location>
</feature>
<organism evidence="2 3">
    <name type="scientific">Apiospora saccharicola</name>
    <dbReference type="NCBI Taxonomy" id="335842"/>
    <lineage>
        <taxon>Eukaryota</taxon>
        <taxon>Fungi</taxon>
        <taxon>Dikarya</taxon>
        <taxon>Ascomycota</taxon>
        <taxon>Pezizomycotina</taxon>
        <taxon>Sordariomycetes</taxon>
        <taxon>Xylariomycetidae</taxon>
        <taxon>Amphisphaeriales</taxon>
        <taxon>Apiosporaceae</taxon>
        <taxon>Apiospora</taxon>
    </lineage>
</organism>
<name>A0ABR1U3I2_9PEZI</name>
<gene>
    <name evidence="2" type="ORF">PG996_012763</name>
</gene>
<dbReference type="Proteomes" id="UP001446871">
    <property type="component" value="Unassembled WGS sequence"/>
</dbReference>
<evidence type="ECO:0000313" key="2">
    <source>
        <dbReference type="EMBL" id="KAK8053462.1"/>
    </source>
</evidence>
<comment type="caution">
    <text evidence="2">The sequence shown here is derived from an EMBL/GenBank/DDBJ whole genome shotgun (WGS) entry which is preliminary data.</text>
</comment>
<sequence>MYLRLSRATCSLAQAPLQRRDHAGPEDVAEAVDAHGDRHDAGVDVEEDLVSPSSTTSMSDTRNLAIGGKRGLSRTTLGRGQCCKTHRASVFRGNVVDDGGDESLDLK</sequence>
<feature type="compositionally biased region" description="Polar residues" evidence="1">
    <location>
        <begin position="51"/>
        <end position="62"/>
    </location>
</feature>
<evidence type="ECO:0000256" key="1">
    <source>
        <dbReference type="SAM" id="MobiDB-lite"/>
    </source>
</evidence>
<protein>
    <submittedName>
        <fullName evidence="2">Uncharacterized protein</fullName>
    </submittedName>
</protein>
<reference evidence="2 3" key="1">
    <citation type="submission" date="2023-01" db="EMBL/GenBank/DDBJ databases">
        <title>Analysis of 21 Apiospora genomes using comparative genomics revels a genus with tremendous synthesis potential of carbohydrate active enzymes and secondary metabolites.</title>
        <authorList>
            <person name="Sorensen T."/>
        </authorList>
    </citation>
    <scope>NUCLEOTIDE SEQUENCE [LARGE SCALE GENOMIC DNA]</scope>
    <source>
        <strain evidence="2 3">CBS 83171</strain>
    </source>
</reference>
<dbReference type="EMBL" id="JAQQWM010000008">
    <property type="protein sequence ID" value="KAK8053462.1"/>
    <property type="molecule type" value="Genomic_DNA"/>
</dbReference>
<keyword evidence="3" id="KW-1185">Reference proteome</keyword>
<evidence type="ECO:0000313" key="3">
    <source>
        <dbReference type="Proteomes" id="UP001446871"/>
    </source>
</evidence>
<accession>A0ABR1U3I2</accession>
<proteinExistence type="predicted"/>